<evidence type="ECO:0000256" key="9">
    <source>
        <dbReference type="ARBA" id="ARBA00023204"/>
    </source>
</evidence>
<evidence type="ECO:0000256" key="5">
    <source>
        <dbReference type="ARBA" id="ARBA00022806"/>
    </source>
</evidence>
<dbReference type="Gene3D" id="1.10.3170.10">
    <property type="entry name" value="Recbcd, chain B, domain 2"/>
    <property type="match status" value="1"/>
</dbReference>
<dbReference type="Gene3D" id="3.40.50.300">
    <property type="entry name" value="P-loop containing nucleotide triphosphate hydrolases"/>
    <property type="match status" value="3"/>
</dbReference>
<keyword evidence="10" id="KW-0413">Isomerase</keyword>
<evidence type="ECO:0000313" key="17">
    <source>
        <dbReference type="EMBL" id="MDU8884762.1"/>
    </source>
</evidence>
<keyword evidence="6" id="KW-0269">Exonuclease</keyword>
<keyword evidence="7 14" id="KW-0067">ATP-binding</keyword>
<evidence type="ECO:0000256" key="8">
    <source>
        <dbReference type="ARBA" id="ARBA00023125"/>
    </source>
</evidence>
<dbReference type="EMBL" id="JAWHTF010000001">
    <property type="protein sequence ID" value="MDU8884762.1"/>
    <property type="molecule type" value="Genomic_DNA"/>
</dbReference>
<proteinExistence type="predicted"/>
<evidence type="ECO:0000313" key="18">
    <source>
        <dbReference type="Proteomes" id="UP001268651"/>
    </source>
</evidence>
<keyword evidence="1" id="KW-0540">Nuclease</keyword>
<evidence type="ECO:0000256" key="4">
    <source>
        <dbReference type="ARBA" id="ARBA00022801"/>
    </source>
</evidence>
<evidence type="ECO:0000256" key="1">
    <source>
        <dbReference type="ARBA" id="ARBA00022722"/>
    </source>
</evidence>
<dbReference type="Pfam" id="PF13361">
    <property type="entry name" value="UvrD_C"/>
    <property type="match status" value="2"/>
</dbReference>
<evidence type="ECO:0000259" key="15">
    <source>
        <dbReference type="PROSITE" id="PS51198"/>
    </source>
</evidence>
<comment type="catalytic activity">
    <reaction evidence="11">
        <text>Couples ATP hydrolysis with the unwinding of duplex DNA by translocating in the 3'-5' direction.</text>
        <dbReference type="EC" id="5.6.2.4"/>
    </reaction>
</comment>
<dbReference type="InterPro" id="IPR011604">
    <property type="entry name" value="PDDEXK-like_dom_sf"/>
</dbReference>
<evidence type="ECO:0000256" key="3">
    <source>
        <dbReference type="ARBA" id="ARBA00022763"/>
    </source>
</evidence>
<dbReference type="Pfam" id="PF00580">
    <property type="entry name" value="UvrD-helicase"/>
    <property type="match status" value="1"/>
</dbReference>
<keyword evidence="4 14" id="KW-0378">Hydrolase</keyword>
<accession>A0ABU3U2X9</accession>
<keyword evidence="5 14" id="KW-0347">Helicase</keyword>
<dbReference type="Gene3D" id="3.90.320.10">
    <property type="match status" value="1"/>
</dbReference>
<evidence type="ECO:0000256" key="14">
    <source>
        <dbReference type="PROSITE-ProRule" id="PRU00560"/>
    </source>
</evidence>
<feature type="domain" description="UvrD-like helicase ATP-binding" evidence="15">
    <location>
        <begin position="1"/>
        <end position="466"/>
    </location>
</feature>
<dbReference type="PROSITE" id="PS51217">
    <property type="entry name" value="UVRD_HELICASE_CTER"/>
    <property type="match status" value="1"/>
</dbReference>
<evidence type="ECO:0000256" key="12">
    <source>
        <dbReference type="ARBA" id="ARBA00034808"/>
    </source>
</evidence>
<keyword evidence="18" id="KW-1185">Reference proteome</keyword>
<keyword evidence="8" id="KW-0238">DNA-binding</keyword>
<dbReference type="PANTHER" id="PTHR11070">
    <property type="entry name" value="UVRD / RECB / PCRA DNA HELICASE FAMILY MEMBER"/>
    <property type="match status" value="1"/>
</dbReference>
<dbReference type="SUPFAM" id="SSF52540">
    <property type="entry name" value="P-loop containing nucleoside triphosphate hydrolases"/>
    <property type="match status" value="1"/>
</dbReference>
<evidence type="ECO:0000256" key="2">
    <source>
        <dbReference type="ARBA" id="ARBA00022741"/>
    </source>
</evidence>
<comment type="catalytic activity">
    <reaction evidence="13">
        <text>ATP + H2O = ADP + phosphate + H(+)</text>
        <dbReference type="Rhea" id="RHEA:13065"/>
        <dbReference type="ChEBI" id="CHEBI:15377"/>
        <dbReference type="ChEBI" id="CHEBI:15378"/>
        <dbReference type="ChEBI" id="CHEBI:30616"/>
        <dbReference type="ChEBI" id="CHEBI:43474"/>
        <dbReference type="ChEBI" id="CHEBI:456216"/>
        <dbReference type="EC" id="5.6.2.4"/>
    </reaction>
</comment>
<dbReference type="InterPro" id="IPR014017">
    <property type="entry name" value="DNA_helicase_UvrD-like_C"/>
</dbReference>
<dbReference type="PANTHER" id="PTHR11070:SF67">
    <property type="entry name" value="DNA 3'-5' HELICASE"/>
    <property type="match status" value="1"/>
</dbReference>
<evidence type="ECO:0000256" key="13">
    <source>
        <dbReference type="ARBA" id="ARBA00048988"/>
    </source>
</evidence>
<sequence>MQKNNSFTIYNASAGSGKTFTLVKEYLMLLLGKKSNDAFKNILAVTFTNKAVGEMKERIIEALKKFSSKTILENPNDMFQMIVKELEISPEDLQQKAKAVLTSILYNYSAFNISTIDGFTHKLIQTFAHDLKVPLNFEVELDQDALINDAVNKLINKAGTDKALTKILVEFALEKTDDDKSWDVAYDFNKIAKLLVNENDIKFIETLKDKSVEDFIALKIKLKDQIKFLEDSITKIAQSVLTLIEESGLEHGDFSRKTLPNHFIKASNLELDRLYDNQLQINISENKNIYTKTLDGNLAAIIDSILPEIETNYLDLKTKVYEHKFLKAVYKNITPLSVLNAINQELNAIKEEQNKMLISEFNSIISKEIKGQPTPFIYERLGEKFRHYFIDEFQDTSILQWENLIPLIDNSLSSENGTTMLVGDAKQAIYRWRGGEAEQFIGLFNDKNPFHVEKEVFNLPTNYRSYEEIINFNNPFFKYLSSNVFSNSAYQELYGNAKQETVLENKGYVSLHFLDINQGDNKDEFYTQEVYNAIQKCLENNFQLKDICVLVRKKKEGVAIANFLNEKEIPVISSETLLINNSPKVVFVNNVLKLLLNSNDLQIKVQVLNFLAVKHNINDKHNFFESFIYLKLSEFFKNLSQLDIYFDETMALQMPLYDLVEYIIRAFKIIEKSDAYIQFYLDAVLDFSQKEFSDIESFVDYFEDKKETLSIITPHGQDAVQIMTIHKAKGLEFPIVIFPYADLNIYAEKDPKEWFPHQKNNFNGISYTLLNFNRDFENFGETGSAIYNERRSKLELDNINLLYVALTRPIEQLYIISKKEKEAAFKTYSGMFINYLQSIGKWNESQSFYEFGSIDKNSEKESSEEKIINNPEFITTAKESHNINIVTNSGYLWDTEQQNAIEKGNLIHNIMAQIKTKNDIDFVFNDFLSLSIINKTQAEELKKVVYKIIEHSKIEEYFLSNYIIYNEKEILTNQGKILRPDRLVINSKKEVVIIDYKTGEEKTSHILQLDSYEDILNTMSYKVNKKILVYINDKIEIKEI</sequence>
<dbReference type="PROSITE" id="PS51198">
    <property type="entry name" value="UVRD_HELICASE_ATP_BIND"/>
    <property type="match status" value="1"/>
</dbReference>
<evidence type="ECO:0000256" key="10">
    <source>
        <dbReference type="ARBA" id="ARBA00023235"/>
    </source>
</evidence>
<feature type="binding site" evidence="14">
    <location>
        <begin position="12"/>
        <end position="19"/>
    </location>
    <ligand>
        <name>ATP</name>
        <dbReference type="ChEBI" id="CHEBI:30616"/>
    </ligand>
</feature>
<keyword evidence="3" id="KW-0227">DNA damage</keyword>
<evidence type="ECO:0000259" key="16">
    <source>
        <dbReference type="PROSITE" id="PS51217"/>
    </source>
</evidence>
<keyword evidence="2 14" id="KW-0547">Nucleotide-binding</keyword>
<keyword evidence="9" id="KW-0234">DNA repair</keyword>
<organism evidence="17 18">
    <name type="scientific">Gilvirhabdus luticola</name>
    <dbReference type="NCBI Taxonomy" id="3079858"/>
    <lineage>
        <taxon>Bacteria</taxon>
        <taxon>Pseudomonadati</taxon>
        <taxon>Bacteroidota</taxon>
        <taxon>Flavobacteriia</taxon>
        <taxon>Flavobacteriales</taxon>
        <taxon>Flavobacteriaceae</taxon>
        <taxon>Gilvirhabdus</taxon>
    </lineage>
</organism>
<dbReference type="InterPro" id="IPR014016">
    <property type="entry name" value="UvrD-like_ATP-bd"/>
</dbReference>
<dbReference type="Proteomes" id="UP001268651">
    <property type="component" value="Unassembled WGS sequence"/>
</dbReference>
<evidence type="ECO:0000256" key="6">
    <source>
        <dbReference type="ARBA" id="ARBA00022839"/>
    </source>
</evidence>
<reference evidence="17 18" key="1">
    <citation type="submission" date="2023-10" db="EMBL/GenBank/DDBJ databases">
        <title>Marimonas sp. nov. isolated from tidal mud flat.</title>
        <authorList>
            <person name="Jaincy N.J."/>
            <person name="Srinivasan S."/>
            <person name="Lee S.-S."/>
        </authorList>
    </citation>
    <scope>NUCLEOTIDE SEQUENCE [LARGE SCALE GENOMIC DNA]</scope>
    <source>
        <strain evidence="17 18">MJ-SS3</strain>
    </source>
</reference>
<gene>
    <name evidence="17" type="ORF">RXV94_01235</name>
</gene>
<name>A0ABU3U2X9_9FLAO</name>
<comment type="caution">
    <text evidence="17">The sequence shown here is derived from an EMBL/GenBank/DDBJ whole genome shotgun (WGS) entry which is preliminary data.</text>
</comment>
<dbReference type="InterPro" id="IPR000212">
    <property type="entry name" value="DNA_helicase_UvrD/REP"/>
</dbReference>
<feature type="domain" description="UvrD-like helicase C-terminal" evidence="16">
    <location>
        <begin position="467"/>
        <end position="730"/>
    </location>
</feature>
<protein>
    <recommendedName>
        <fullName evidence="12">DNA 3'-5' helicase</fullName>
        <ecNumber evidence="12">5.6.2.4</ecNumber>
    </recommendedName>
</protein>
<dbReference type="InterPro" id="IPR027417">
    <property type="entry name" value="P-loop_NTPase"/>
</dbReference>
<dbReference type="EC" id="5.6.2.4" evidence="12"/>
<evidence type="ECO:0000256" key="7">
    <source>
        <dbReference type="ARBA" id="ARBA00022840"/>
    </source>
</evidence>
<evidence type="ECO:0000256" key="11">
    <source>
        <dbReference type="ARBA" id="ARBA00034617"/>
    </source>
</evidence>
<dbReference type="RefSeq" id="WP_316660529.1">
    <property type="nucleotide sequence ID" value="NZ_JAWHTF010000001.1"/>
</dbReference>